<gene>
    <name evidence="2" type="ORF">MELIAE_LOCUS4121</name>
</gene>
<evidence type="ECO:0000313" key="3">
    <source>
        <dbReference type="Proteomes" id="UP001154078"/>
    </source>
</evidence>
<dbReference type="SMART" id="SM01025">
    <property type="entry name" value="BEN"/>
    <property type="match status" value="1"/>
</dbReference>
<accession>A0A9P0AZU8</accession>
<reference evidence="2" key="1">
    <citation type="submission" date="2021-12" db="EMBL/GenBank/DDBJ databases">
        <authorList>
            <person name="King R."/>
        </authorList>
    </citation>
    <scope>NUCLEOTIDE SEQUENCE</scope>
</reference>
<evidence type="ECO:0000259" key="1">
    <source>
        <dbReference type="PROSITE" id="PS51457"/>
    </source>
</evidence>
<dbReference type="EMBL" id="OV121133">
    <property type="protein sequence ID" value="CAH0551535.1"/>
    <property type="molecule type" value="Genomic_DNA"/>
</dbReference>
<dbReference type="GO" id="GO:0003677">
    <property type="term" value="F:DNA binding"/>
    <property type="evidence" value="ECO:0007669"/>
    <property type="project" value="InterPro"/>
</dbReference>
<name>A0A9P0AZU8_BRAAE</name>
<dbReference type="Gene3D" id="1.10.10.2590">
    <property type="entry name" value="BEN domain"/>
    <property type="match status" value="1"/>
</dbReference>
<dbReference type="Pfam" id="PF10523">
    <property type="entry name" value="BEN"/>
    <property type="match status" value="1"/>
</dbReference>
<keyword evidence="3" id="KW-1185">Reference proteome</keyword>
<feature type="domain" description="BEN" evidence="1">
    <location>
        <begin position="180"/>
        <end position="278"/>
    </location>
</feature>
<evidence type="ECO:0000313" key="2">
    <source>
        <dbReference type="EMBL" id="CAH0551535.1"/>
    </source>
</evidence>
<protein>
    <recommendedName>
        <fullName evidence="1">BEN domain-containing protein</fullName>
    </recommendedName>
</protein>
<sequence length="281" mass="31734">MSSIEASDLRTIYEQMKQERNFVLGNLHNSEVALQKQLLTLNLFKQKYNITSSELLKKAESALISEDSSRSNVTIVTIPKEDLNLASTACFTPNSIDTSNDVLIIDSEDSFQKEVIVLESDNEIQSTYQEPRSEFVKNKNDFLSYNLSQLVPKDATTVALTEEQPSKKPRLQSMEVIEIGSNGTQMDEQKYKTIKWDIYTKATRQLLDTFFTRDVLANSSLSGRPSPAFLNSGKTTKKPLDKNIIEDIVACVSKNCNVLPRMVRHCITSKCRSRKAFEAKS</sequence>
<dbReference type="OrthoDB" id="8186171at2759"/>
<dbReference type="Proteomes" id="UP001154078">
    <property type="component" value="Chromosome 2"/>
</dbReference>
<dbReference type="AlphaFoldDB" id="A0A9P0AZU8"/>
<proteinExistence type="predicted"/>
<dbReference type="InterPro" id="IPR018379">
    <property type="entry name" value="BEN_domain"/>
</dbReference>
<dbReference type="PROSITE" id="PS51457">
    <property type="entry name" value="BEN"/>
    <property type="match status" value="1"/>
</dbReference>
<organism evidence="2 3">
    <name type="scientific">Brassicogethes aeneus</name>
    <name type="common">Rape pollen beetle</name>
    <name type="synonym">Meligethes aeneus</name>
    <dbReference type="NCBI Taxonomy" id="1431903"/>
    <lineage>
        <taxon>Eukaryota</taxon>
        <taxon>Metazoa</taxon>
        <taxon>Ecdysozoa</taxon>
        <taxon>Arthropoda</taxon>
        <taxon>Hexapoda</taxon>
        <taxon>Insecta</taxon>
        <taxon>Pterygota</taxon>
        <taxon>Neoptera</taxon>
        <taxon>Endopterygota</taxon>
        <taxon>Coleoptera</taxon>
        <taxon>Polyphaga</taxon>
        <taxon>Cucujiformia</taxon>
        <taxon>Nitidulidae</taxon>
        <taxon>Meligethinae</taxon>
        <taxon>Brassicogethes</taxon>
    </lineage>
</organism>